<dbReference type="GO" id="GO:0003700">
    <property type="term" value="F:DNA-binding transcription factor activity"/>
    <property type="evidence" value="ECO:0007669"/>
    <property type="project" value="TreeGrafter"/>
</dbReference>
<evidence type="ECO:0000256" key="4">
    <source>
        <dbReference type="PROSITE-ProRule" id="PRU00335"/>
    </source>
</evidence>
<sequence>MCRARSVVTVDGRATGTIGGVEPVETSPRPAEPFRRADARRNHERVFAAALDVFAEAGLQGTVPQIAERAGVGKATVYRSYPTKEDLVAAVVDHRLAELERFTAPALAQTDPYVAFSQYVLRLFESLADDRLLSEALADGQFRNISGLLDRLSNLMEVAKPTGLVRADATVLDLRVVLCGMMLQLIRVADREPALWRRFGELTLQALRP</sequence>
<keyword evidence="2 4" id="KW-0238">DNA-binding</keyword>
<dbReference type="PANTHER" id="PTHR30055:SF234">
    <property type="entry name" value="HTH-TYPE TRANSCRIPTIONAL REGULATOR BETI"/>
    <property type="match status" value="1"/>
</dbReference>
<evidence type="ECO:0000313" key="7">
    <source>
        <dbReference type="Proteomes" id="UP000605361"/>
    </source>
</evidence>
<keyword evidence="1" id="KW-0805">Transcription regulation</keyword>
<dbReference type="PRINTS" id="PR00455">
    <property type="entry name" value="HTHTETR"/>
</dbReference>
<dbReference type="GO" id="GO:0000976">
    <property type="term" value="F:transcription cis-regulatory region binding"/>
    <property type="evidence" value="ECO:0007669"/>
    <property type="project" value="TreeGrafter"/>
</dbReference>
<name>A0A931A875_9ACTN</name>
<dbReference type="InterPro" id="IPR050109">
    <property type="entry name" value="HTH-type_TetR-like_transc_reg"/>
</dbReference>
<keyword evidence="3" id="KW-0804">Transcription</keyword>
<evidence type="ECO:0000259" key="5">
    <source>
        <dbReference type="PROSITE" id="PS50977"/>
    </source>
</evidence>
<dbReference type="Pfam" id="PF00440">
    <property type="entry name" value="TetR_N"/>
    <property type="match status" value="1"/>
</dbReference>
<proteinExistence type="predicted"/>
<dbReference type="AlphaFoldDB" id="A0A931A875"/>
<dbReference type="SUPFAM" id="SSF46689">
    <property type="entry name" value="Homeodomain-like"/>
    <property type="match status" value="1"/>
</dbReference>
<feature type="DNA-binding region" description="H-T-H motif" evidence="4">
    <location>
        <begin position="62"/>
        <end position="81"/>
    </location>
</feature>
<dbReference type="InterPro" id="IPR036271">
    <property type="entry name" value="Tet_transcr_reg_TetR-rel_C_sf"/>
</dbReference>
<dbReference type="Proteomes" id="UP000605361">
    <property type="component" value="Unassembled WGS sequence"/>
</dbReference>
<dbReference type="EMBL" id="JADOGI010000011">
    <property type="protein sequence ID" value="MBF8185234.1"/>
    <property type="molecule type" value="Genomic_DNA"/>
</dbReference>
<reference evidence="6" key="1">
    <citation type="submission" date="2020-11" db="EMBL/GenBank/DDBJ databases">
        <title>Whole-genome analyses of Nonomuraea sp. K274.</title>
        <authorList>
            <person name="Veyisoglu A."/>
        </authorList>
    </citation>
    <scope>NUCLEOTIDE SEQUENCE</scope>
    <source>
        <strain evidence="6">K274</strain>
    </source>
</reference>
<dbReference type="InterPro" id="IPR001647">
    <property type="entry name" value="HTH_TetR"/>
</dbReference>
<evidence type="ECO:0000256" key="1">
    <source>
        <dbReference type="ARBA" id="ARBA00023015"/>
    </source>
</evidence>
<gene>
    <name evidence="6" type="ORF">ITP53_05680</name>
</gene>
<keyword evidence="7" id="KW-1185">Reference proteome</keyword>
<protein>
    <submittedName>
        <fullName evidence="6">TetR/AcrR family transcriptional regulator</fullName>
    </submittedName>
</protein>
<dbReference type="PROSITE" id="PS50977">
    <property type="entry name" value="HTH_TETR_2"/>
    <property type="match status" value="1"/>
</dbReference>
<dbReference type="Gene3D" id="1.10.357.10">
    <property type="entry name" value="Tetracycline Repressor, domain 2"/>
    <property type="match status" value="1"/>
</dbReference>
<evidence type="ECO:0000256" key="2">
    <source>
        <dbReference type="ARBA" id="ARBA00023125"/>
    </source>
</evidence>
<evidence type="ECO:0000313" key="6">
    <source>
        <dbReference type="EMBL" id="MBF8185234.1"/>
    </source>
</evidence>
<evidence type="ECO:0000256" key="3">
    <source>
        <dbReference type="ARBA" id="ARBA00023163"/>
    </source>
</evidence>
<comment type="caution">
    <text evidence="6">The sequence shown here is derived from an EMBL/GenBank/DDBJ whole genome shotgun (WGS) entry which is preliminary data.</text>
</comment>
<dbReference type="InterPro" id="IPR009057">
    <property type="entry name" value="Homeodomain-like_sf"/>
</dbReference>
<organism evidence="6 7">
    <name type="scientific">Nonomuraea cypriaca</name>
    <dbReference type="NCBI Taxonomy" id="1187855"/>
    <lineage>
        <taxon>Bacteria</taxon>
        <taxon>Bacillati</taxon>
        <taxon>Actinomycetota</taxon>
        <taxon>Actinomycetes</taxon>
        <taxon>Streptosporangiales</taxon>
        <taxon>Streptosporangiaceae</taxon>
        <taxon>Nonomuraea</taxon>
    </lineage>
</organism>
<dbReference type="PANTHER" id="PTHR30055">
    <property type="entry name" value="HTH-TYPE TRANSCRIPTIONAL REGULATOR RUTR"/>
    <property type="match status" value="1"/>
</dbReference>
<feature type="domain" description="HTH tetR-type" evidence="5">
    <location>
        <begin position="40"/>
        <end position="99"/>
    </location>
</feature>
<dbReference type="SUPFAM" id="SSF48498">
    <property type="entry name" value="Tetracyclin repressor-like, C-terminal domain"/>
    <property type="match status" value="1"/>
</dbReference>
<accession>A0A931A875</accession>